<evidence type="ECO:0000256" key="6">
    <source>
        <dbReference type="ARBA" id="ARBA00023175"/>
    </source>
</evidence>
<evidence type="ECO:0000256" key="3">
    <source>
        <dbReference type="ARBA" id="ARBA00022741"/>
    </source>
</evidence>
<dbReference type="AlphaFoldDB" id="A0A7J7N0T2"/>
<comment type="caution">
    <text evidence="12">The sequence shown here is derived from an EMBL/GenBank/DDBJ whole genome shotgun (WGS) entry which is preliminary data.</text>
</comment>
<evidence type="ECO:0000256" key="9">
    <source>
        <dbReference type="SAM" id="MobiDB-lite"/>
    </source>
</evidence>
<comment type="similarity">
    <text evidence="1">Belongs to the TRAFAC class myosin-kinesin ATPase superfamily. Kinesin family. KIN-7 subfamily.</text>
</comment>
<feature type="domain" description="Kinesin motor" evidence="11">
    <location>
        <begin position="97"/>
        <end position="419"/>
    </location>
</feature>
<feature type="region of interest" description="Disordered" evidence="9">
    <location>
        <begin position="797"/>
        <end position="822"/>
    </location>
</feature>
<dbReference type="GO" id="GO:0008017">
    <property type="term" value="F:microtubule binding"/>
    <property type="evidence" value="ECO:0007669"/>
    <property type="project" value="InterPro"/>
</dbReference>
<keyword evidence="4 7" id="KW-0067">ATP-binding</keyword>
<evidence type="ECO:0000256" key="5">
    <source>
        <dbReference type="ARBA" id="ARBA00023054"/>
    </source>
</evidence>
<keyword evidence="10" id="KW-0472">Membrane</keyword>
<reference evidence="12 13" key="1">
    <citation type="journal article" date="2020" name="IScience">
        <title>Genome Sequencing of the Endangered Kingdonia uniflora (Circaeasteraceae, Ranunculales) Reveals Potential Mechanisms of Evolutionary Specialization.</title>
        <authorList>
            <person name="Sun Y."/>
            <person name="Deng T."/>
            <person name="Zhang A."/>
            <person name="Moore M.J."/>
            <person name="Landis J.B."/>
            <person name="Lin N."/>
            <person name="Zhang H."/>
            <person name="Zhang X."/>
            <person name="Huang J."/>
            <person name="Zhang X."/>
            <person name="Sun H."/>
            <person name="Wang H."/>
        </authorList>
    </citation>
    <scope>NUCLEOTIDE SEQUENCE [LARGE SCALE GENOMIC DNA]</scope>
    <source>
        <strain evidence="12">TB1705</strain>
        <tissue evidence="12">Leaf</tissue>
    </source>
</reference>
<keyword evidence="13" id="KW-1185">Reference proteome</keyword>
<dbReference type="PROSITE" id="PS50067">
    <property type="entry name" value="KINESIN_MOTOR_2"/>
    <property type="match status" value="1"/>
</dbReference>
<dbReference type="PANTHER" id="PTHR47968">
    <property type="entry name" value="CENTROMERE PROTEIN E"/>
    <property type="match status" value="1"/>
</dbReference>
<proteinExistence type="inferred from homology"/>
<evidence type="ECO:0000313" key="12">
    <source>
        <dbReference type="EMBL" id="KAF6160548.1"/>
    </source>
</evidence>
<dbReference type="InterPro" id="IPR027417">
    <property type="entry name" value="P-loop_NTPase"/>
</dbReference>
<dbReference type="GO" id="GO:0007018">
    <property type="term" value="P:microtubule-based movement"/>
    <property type="evidence" value="ECO:0007669"/>
    <property type="project" value="InterPro"/>
</dbReference>
<evidence type="ECO:0000256" key="2">
    <source>
        <dbReference type="ARBA" id="ARBA00022701"/>
    </source>
</evidence>
<dbReference type="GO" id="GO:0005874">
    <property type="term" value="C:microtubule"/>
    <property type="evidence" value="ECO:0007669"/>
    <property type="project" value="UniProtKB-KW"/>
</dbReference>
<dbReference type="EMBL" id="JACGCM010001161">
    <property type="protein sequence ID" value="KAF6160548.1"/>
    <property type="molecule type" value="Genomic_DNA"/>
</dbReference>
<dbReference type="GO" id="GO:0003777">
    <property type="term" value="F:microtubule motor activity"/>
    <property type="evidence" value="ECO:0007669"/>
    <property type="project" value="InterPro"/>
</dbReference>
<feature type="region of interest" description="Disordered" evidence="9">
    <location>
        <begin position="586"/>
        <end position="605"/>
    </location>
</feature>
<evidence type="ECO:0000256" key="4">
    <source>
        <dbReference type="ARBA" id="ARBA00022840"/>
    </source>
</evidence>
<dbReference type="GO" id="GO:0005524">
    <property type="term" value="F:ATP binding"/>
    <property type="evidence" value="ECO:0007669"/>
    <property type="project" value="UniProtKB-UniRule"/>
</dbReference>
<feature type="compositionally biased region" description="Polar residues" evidence="9">
    <location>
        <begin position="586"/>
        <end position="602"/>
    </location>
</feature>
<dbReference type="PRINTS" id="PR00380">
    <property type="entry name" value="KINESINHEAVY"/>
</dbReference>
<dbReference type="InterPro" id="IPR027640">
    <property type="entry name" value="Kinesin-like_fam"/>
</dbReference>
<sequence>MFSLCLRVVHLYSFLLIQISLRLFQLVNCRLISKNRAGPCVCLHILFYFLIWGNILLYEFVMGVGESGESYKMGSIAGDDLIQLDKIQDLMSSSSERIVVSVRLRPLNSKELARNDVSDWECINDNTIIYKNSLFERSPYPTGYTFDKVFWNDCPTEQVYEEAAKEVALSVVSGINSSIFAYGQTSSGKTYTMSGVTECAVSDIYDHIQEHKERAFVLKFSAMEIYNEAVRDLLSADGTPLRLLDDPERGTVVDRLIEETVIDQDHLHELLSLCATQRQIGETCLNENSSRSHQILRLTIESSTREYLGKDNSSTLTASVDFVDLAGSERASQALSAGTRLKEGCHINRSLLTLGTVIRKLSKGKTGHVPYRDSKLTRILQSSLGGNARTAIICTISPARGHVEQTRNTLSFANCAKEVATNAQVNVVMSDKALVKHLQRELARLETELRGSTPEPTTTTCDSMALLREKDLQIEKMEKEIKDLIRQRDLAQSRIENFAVVRDDRDSGMEKEIKELTLQRNLAQSRIENLLVVKDNRASGRWGEFNQHPKPEDVWDDEYSTSELSDPVDHHCLDATVTRFSTSQYSTGHSEISSDDNFQQQPPEAPADRILSNGASLRQILINNHKSVESDPCHGWDSAKRDTNEDFDEQCKEVRCIEMEESTLNKNAVINAFSRKENKEVPLTNNGDGTTAKTYQKLVLSPLKVDRGQRDVHMAYPKVDEQSSPLFRSADLSIARGLLLSRSRSCTTREMTTSSPLWFLKGNRPSVGFEKDFIGKPKEFQKRFSALSYSSKSPMLSRENSFTSEQSGCTELSHSSKTPPEQDVTSIQTFVAGLKAMAKLESEKQLVDDQDTKLLKTNEFGNTLKNVDVAPIKNPSKSPSRWPLEFQRLQREIIELWHICNVSLVHRTYFFLLFKGDPTDSIYMEVEKRRLSFIKDSFSMSNLNTILADVRELTPASSLRALRREREMLTKRMLRRYSKEERDNLFKKWGIKLDSKQRRLQVARYLWSNIEDMNHVLQSAILVAKLVGLPEPGQAPKEMFGLSFAPRQVSRRSFSWKSSKSTIAYLYFEQLVNGFTTIPVANASAALVFAVQALIAGSGKGFRNGIEGNGIEMVGVSEKGEGEDLGFGGRGEFGGEETGCGGGGDLGGGDEICGGEEETCCGGGEKDECSSVPTGDSIGKGEIGYVKLRGKQ</sequence>
<evidence type="ECO:0000313" key="13">
    <source>
        <dbReference type="Proteomes" id="UP000541444"/>
    </source>
</evidence>
<evidence type="ECO:0000259" key="11">
    <source>
        <dbReference type="PROSITE" id="PS50067"/>
    </source>
</evidence>
<dbReference type="SUPFAM" id="SSF52540">
    <property type="entry name" value="P-loop containing nucleoside triphosphate hydrolases"/>
    <property type="match status" value="1"/>
</dbReference>
<dbReference type="OrthoDB" id="3176171at2759"/>
<name>A0A7J7N0T2_9MAGN</name>
<dbReference type="PROSITE" id="PS00411">
    <property type="entry name" value="KINESIN_MOTOR_1"/>
    <property type="match status" value="1"/>
</dbReference>
<dbReference type="InterPro" id="IPR021881">
    <property type="entry name" value="NACK_C"/>
</dbReference>
<keyword evidence="5 8" id="KW-0175">Coiled coil</keyword>
<gene>
    <name evidence="12" type="ORF">GIB67_019488</name>
</gene>
<dbReference type="InterPro" id="IPR001752">
    <property type="entry name" value="Kinesin_motor_dom"/>
</dbReference>
<feature type="transmembrane region" description="Helical" evidence="10">
    <location>
        <begin position="45"/>
        <end position="65"/>
    </location>
</feature>
<keyword evidence="10" id="KW-0812">Transmembrane</keyword>
<dbReference type="SMART" id="SM00129">
    <property type="entry name" value="KISc"/>
    <property type="match status" value="1"/>
</dbReference>
<keyword evidence="10" id="KW-1133">Transmembrane helix</keyword>
<feature type="binding site" evidence="7">
    <location>
        <begin position="183"/>
        <end position="190"/>
    </location>
    <ligand>
        <name>ATP</name>
        <dbReference type="ChEBI" id="CHEBI:30616"/>
    </ligand>
</feature>
<dbReference type="InterPro" id="IPR019821">
    <property type="entry name" value="Kinesin_motor_CS"/>
</dbReference>
<accession>A0A7J7N0T2</accession>
<keyword evidence="3 7" id="KW-0547">Nucleotide-binding</keyword>
<keyword evidence="6 7" id="KW-0505">Motor protein</keyword>
<evidence type="ECO:0000256" key="10">
    <source>
        <dbReference type="SAM" id="Phobius"/>
    </source>
</evidence>
<dbReference type="Gene3D" id="3.40.850.10">
    <property type="entry name" value="Kinesin motor domain"/>
    <property type="match status" value="1"/>
</dbReference>
<evidence type="ECO:0000256" key="1">
    <source>
        <dbReference type="ARBA" id="ARBA00007310"/>
    </source>
</evidence>
<dbReference type="FunFam" id="3.40.850.10:FF:000016">
    <property type="entry name" value="Kinesin-like protein"/>
    <property type="match status" value="1"/>
</dbReference>
<dbReference type="Proteomes" id="UP000541444">
    <property type="component" value="Unassembled WGS sequence"/>
</dbReference>
<evidence type="ECO:0000256" key="8">
    <source>
        <dbReference type="SAM" id="Coils"/>
    </source>
</evidence>
<evidence type="ECO:0000256" key="7">
    <source>
        <dbReference type="PROSITE-ProRule" id="PRU00283"/>
    </source>
</evidence>
<dbReference type="PANTHER" id="PTHR47968:SF18">
    <property type="entry name" value="KINESIN-LIKE PROTEIN KIN-7F"/>
    <property type="match status" value="1"/>
</dbReference>
<protein>
    <recommendedName>
        <fullName evidence="11">Kinesin motor domain-containing protein</fullName>
    </recommendedName>
</protein>
<feature type="coiled-coil region" evidence="8">
    <location>
        <begin position="428"/>
        <end position="494"/>
    </location>
</feature>
<organism evidence="12 13">
    <name type="scientific">Kingdonia uniflora</name>
    <dbReference type="NCBI Taxonomy" id="39325"/>
    <lineage>
        <taxon>Eukaryota</taxon>
        <taxon>Viridiplantae</taxon>
        <taxon>Streptophyta</taxon>
        <taxon>Embryophyta</taxon>
        <taxon>Tracheophyta</taxon>
        <taxon>Spermatophyta</taxon>
        <taxon>Magnoliopsida</taxon>
        <taxon>Ranunculales</taxon>
        <taxon>Circaeasteraceae</taxon>
        <taxon>Kingdonia</taxon>
    </lineage>
</organism>
<dbReference type="CDD" id="cd01374">
    <property type="entry name" value="KISc_CENP_E"/>
    <property type="match status" value="1"/>
</dbReference>
<keyword evidence="2" id="KW-0493">Microtubule</keyword>
<dbReference type="InterPro" id="IPR036961">
    <property type="entry name" value="Kinesin_motor_dom_sf"/>
</dbReference>
<dbReference type="Pfam" id="PF11995">
    <property type="entry name" value="DUF3490"/>
    <property type="match status" value="1"/>
</dbReference>
<dbReference type="Pfam" id="PF00225">
    <property type="entry name" value="Kinesin"/>
    <property type="match status" value="1"/>
</dbReference>